<evidence type="ECO:0000313" key="1">
    <source>
        <dbReference type="EMBL" id="KAK7323439.1"/>
    </source>
</evidence>
<reference evidence="1 2" key="1">
    <citation type="submission" date="2024-01" db="EMBL/GenBank/DDBJ databases">
        <title>The genomes of 5 underutilized Papilionoideae crops provide insights into root nodulation and disease resistanc.</title>
        <authorList>
            <person name="Jiang F."/>
        </authorList>
    </citation>
    <scope>NUCLEOTIDE SEQUENCE [LARGE SCALE GENOMIC DNA]</scope>
    <source>
        <strain evidence="1">LVBAO_FW01</strain>
        <tissue evidence="1">Leaves</tissue>
    </source>
</reference>
<gene>
    <name evidence="1" type="ORF">VNO77_26911</name>
</gene>
<name>A0AAN9KWV1_CANGL</name>
<protein>
    <submittedName>
        <fullName evidence="1">Uncharacterized protein</fullName>
    </submittedName>
</protein>
<sequence>MGLNAIGMEFKPTLTSQFGSRLLFNSHHNLVPRDKGTLNTASWDFKVKLVHGVLSYQFHVPFAGDLGSHLSLSNHRYGIRDASDSNSPEMEFRSRRIVAMMRKIFANLVETEDLGVLKLKRSVVNKAFLSNYNTC</sequence>
<proteinExistence type="predicted"/>
<dbReference type="AlphaFoldDB" id="A0AAN9KWV1"/>
<evidence type="ECO:0000313" key="2">
    <source>
        <dbReference type="Proteomes" id="UP001367508"/>
    </source>
</evidence>
<dbReference type="EMBL" id="JAYMYQ010000006">
    <property type="protein sequence ID" value="KAK7323439.1"/>
    <property type="molecule type" value="Genomic_DNA"/>
</dbReference>
<dbReference type="Proteomes" id="UP001367508">
    <property type="component" value="Unassembled WGS sequence"/>
</dbReference>
<organism evidence="1 2">
    <name type="scientific">Canavalia gladiata</name>
    <name type="common">Sword bean</name>
    <name type="synonym">Dolichos gladiatus</name>
    <dbReference type="NCBI Taxonomy" id="3824"/>
    <lineage>
        <taxon>Eukaryota</taxon>
        <taxon>Viridiplantae</taxon>
        <taxon>Streptophyta</taxon>
        <taxon>Embryophyta</taxon>
        <taxon>Tracheophyta</taxon>
        <taxon>Spermatophyta</taxon>
        <taxon>Magnoliopsida</taxon>
        <taxon>eudicotyledons</taxon>
        <taxon>Gunneridae</taxon>
        <taxon>Pentapetalae</taxon>
        <taxon>rosids</taxon>
        <taxon>fabids</taxon>
        <taxon>Fabales</taxon>
        <taxon>Fabaceae</taxon>
        <taxon>Papilionoideae</taxon>
        <taxon>50 kb inversion clade</taxon>
        <taxon>NPAAA clade</taxon>
        <taxon>indigoferoid/millettioid clade</taxon>
        <taxon>Phaseoleae</taxon>
        <taxon>Canavalia</taxon>
    </lineage>
</organism>
<accession>A0AAN9KWV1</accession>
<keyword evidence="2" id="KW-1185">Reference proteome</keyword>
<comment type="caution">
    <text evidence="1">The sequence shown here is derived from an EMBL/GenBank/DDBJ whole genome shotgun (WGS) entry which is preliminary data.</text>
</comment>